<evidence type="ECO:0000313" key="1">
    <source>
        <dbReference type="EMBL" id="KAI0051396.1"/>
    </source>
</evidence>
<accession>A0ACB8S5Q0</accession>
<protein>
    <submittedName>
        <fullName evidence="1">Uncharacterized protein</fullName>
    </submittedName>
</protein>
<evidence type="ECO:0000313" key="2">
    <source>
        <dbReference type="Proteomes" id="UP000814033"/>
    </source>
</evidence>
<gene>
    <name evidence="1" type="ORF">FA95DRAFT_270601</name>
</gene>
<comment type="caution">
    <text evidence="1">The sequence shown here is derived from an EMBL/GenBank/DDBJ whole genome shotgun (WGS) entry which is preliminary data.</text>
</comment>
<sequence>MYQCRAGLRSGGVNLSSVCIPKKQIGACDCWGIVSRRRAVIVNRCHTRTSLLRPPHSFSITLLLRRRATMASTIILYQSPRTPKKFRRAREQASPLARRGVPLPPQLPSLRPWKDVCRARLAIQMERTAGIVPSLSEGGVSLACNGPASRKPATPDSEHAHTTAPAEANRGAKRKRKRDDAAAFELPPESDAWLQCVLQAGRECKRVRAARADGSEMGRRRLSE</sequence>
<dbReference type="Proteomes" id="UP000814033">
    <property type="component" value="Unassembled WGS sequence"/>
</dbReference>
<organism evidence="1 2">
    <name type="scientific">Auriscalpium vulgare</name>
    <dbReference type="NCBI Taxonomy" id="40419"/>
    <lineage>
        <taxon>Eukaryota</taxon>
        <taxon>Fungi</taxon>
        <taxon>Dikarya</taxon>
        <taxon>Basidiomycota</taxon>
        <taxon>Agaricomycotina</taxon>
        <taxon>Agaricomycetes</taxon>
        <taxon>Russulales</taxon>
        <taxon>Auriscalpiaceae</taxon>
        <taxon>Auriscalpium</taxon>
    </lineage>
</organism>
<dbReference type="EMBL" id="MU275852">
    <property type="protein sequence ID" value="KAI0051396.1"/>
    <property type="molecule type" value="Genomic_DNA"/>
</dbReference>
<keyword evidence="2" id="KW-1185">Reference proteome</keyword>
<name>A0ACB8S5Q0_9AGAM</name>
<reference evidence="1" key="1">
    <citation type="submission" date="2021-02" db="EMBL/GenBank/DDBJ databases">
        <authorList>
            <consortium name="DOE Joint Genome Institute"/>
            <person name="Ahrendt S."/>
            <person name="Looney B.P."/>
            <person name="Miyauchi S."/>
            <person name="Morin E."/>
            <person name="Drula E."/>
            <person name="Courty P.E."/>
            <person name="Chicoki N."/>
            <person name="Fauchery L."/>
            <person name="Kohler A."/>
            <person name="Kuo A."/>
            <person name="Labutti K."/>
            <person name="Pangilinan J."/>
            <person name="Lipzen A."/>
            <person name="Riley R."/>
            <person name="Andreopoulos W."/>
            <person name="He G."/>
            <person name="Johnson J."/>
            <person name="Barry K.W."/>
            <person name="Grigoriev I.V."/>
            <person name="Nagy L."/>
            <person name="Hibbett D."/>
            <person name="Henrissat B."/>
            <person name="Matheny P.B."/>
            <person name="Labbe J."/>
            <person name="Martin F."/>
        </authorList>
    </citation>
    <scope>NUCLEOTIDE SEQUENCE</scope>
    <source>
        <strain evidence="1">FP105234-sp</strain>
    </source>
</reference>
<reference evidence="1" key="2">
    <citation type="journal article" date="2022" name="New Phytol.">
        <title>Evolutionary transition to the ectomycorrhizal habit in the genomes of a hyperdiverse lineage of mushroom-forming fungi.</title>
        <authorList>
            <person name="Looney B."/>
            <person name="Miyauchi S."/>
            <person name="Morin E."/>
            <person name="Drula E."/>
            <person name="Courty P.E."/>
            <person name="Kohler A."/>
            <person name="Kuo A."/>
            <person name="LaButti K."/>
            <person name="Pangilinan J."/>
            <person name="Lipzen A."/>
            <person name="Riley R."/>
            <person name="Andreopoulos W."/>
            <person name="He G."/>
            <person name="Johnson J."/>
            <person name="Nolan M."/>
            <person name="Tritt A."/>
            <person name="Barry K.W."/>
            <person name="Grigoriev I.V."/>
            <person name="Nagy L.G."/>
            <person name="Hibbett D."/>
            <person name="Henrissat B."/>
            <person name="Matheny P.B."/>
            <person name="Labbe J."/>
            <person name="Martin F.M."/>
        </authorList>
    </citation>
    <scope>NUCLEOTIDE SEQUENCE</scope>
    <source>
        <strain evidence="1">FP105234-sp</strain>
    </source>
</reference>
<proteinExistence type="predicted"/>